<name>A3TWT0_PSEBH</name>
<organism evidence="1 2">
    <name type="scientific">Pseudooceanicola batsensis (strain ATCC BAA-863 / DSM 15984 / KCTC 12145 / HTCC2597)</name>
    <name type="common">Oceanicola batsensis</name>
    <dbReference type="NCBI Taxonomy" id="252305"/>
    <lineage>
        <taxon>Bacteria</taxon>
        <taxon>Pseudomonadati</taxon>
        <taxon>Pseudomonadota</taxon>
        <taxon>Alphaproteobacteria</taxon>
        <taxon>Rhodobacterales</taxon>
        <taxon>Paracoccaceae</taxon>
        <taxon>Pseudooceanicola</taxon>
    </lineage>
</organism>
<dbReference type="Proteomes" id="UP000004318">
    <property type="component" value="Unassembled WGS sequence"/>
</dbReference>
<evidence type="ECO:0000313" key="2">
    <source>
        <dbReference type="Proteomes" id="UP000004318"/>
    </source>
</evidence>
<reference evidence="1 2" key="1">
    <citation type="journal article" date="2010" name="J. Bacteriol.">
        <title>Genome sequences of Oceanicola granulosus HTCC2516(T) and Oceanicola batsensis HTCC2597(TDelta).</title>
        <authorList>
            <person name="Thrash J.C."/>
            <person name="Cho J.C."/>
            <person name="Vergin K.L."/>
            <person name="Giovannoni S.J."/>
        </authorList>
    </citation>
    <scope>NUCLEOTIDE SEQUENCE [LARGE SCALE GENOMIC DNA]</scope>
    <source>
        <strain evidence="2">ATCC BAA-863 / DSM 15984 / KCTC 12145 / HTCC2597</strain>
    </source>
</reference>
<sequence>MIDSDQKPVLGNAEFLRHQFPGKGDGLGLEIVAEAEISQHFKEGMVPGGIAHIVEVVVLAAGADAFLGGGGARIVAGLDPGEKVLELHHAGVREHQGGVVAGDERARRDDLVSLPLEIVQKGRTDVVQALHVGHLGRREGRASVRPI</sequence>
<comment type="caution">
    <text evidence="1">The sequence shown here is derived from an EMBL/GenBank/DDBJ whole genome shotgun (WGS) entry which is preliminary data.</text>
</comment>
<evidence type="ECO:0000313" key="1">
    <source>
        <dbReference type="EMBL" id="EAQ03290.1"/>
    </source>
</evidence>
<keyword evidence="2" id="KW-1185">Reference proteome</keyword>
<accession>A3TWT0</accession>
<dbReference type="AntiFam" id="ANF00074">
    <property type="entry name" value="Shadow ORF (opposite alaS)"/>
</dbReference>
<dbReference type="HOGENOM" id="CLU_2047978_0_0_5"/>
<dbReference type="EMBL" id="AAMO01000004">
    <property type="protein sequence ID" value="EAQ03290.1"/>
    <property type="molecule type" value="Genomic_DNA"/>
</dbReference>
<gene>
    <name evidence="1" type="ORF">OB2597_01682</name>
</gene>
<dbReference type="STRING" id="252305.OB2597_01682"/>
<dbReference type="AlphaFoldDB" id="A3TWT0"/>
<proteinExistence type="predicted"/>
<dbReference type="eggNOG" id="ENOG50333WW">
    <property type="taxonomic scope" value="Bacteria"/>
</dbReference>
<protein>
    <submittedName>
        <fullName evidence="1">Uncharacterized protein</fullName>
    </submittedName>
</protein>